<sequence length="147" mass="16706">MDETECKAEFRFTKSEIPRLAEALDIPGTFFCHQGTTAPGIEGLCLVLRRLTYPCRYSDLIPRFGRPVPELSMIYNIVLDYIYNTHGHRISQWNHTILDPVSLERYAEAVYDKGAALDNCIGFIDGTVRPICRPGELQRAVYNGHTL</sequence>
<accession>A0AAU9WQU2</accession>
<protein>
    <submittedName>
        <fullName evidence="1">Uncharacterized protein</fullName>
    </submittedName>
</protein>
<comment type="caution">
    <text evidence="1">The sequence shown here is derived from an EMBL/GenBank/DDBJ whole genome shotgun (WGS) entry which is preliminary data.</text>
</comment>
<reference evidence="1 2" key="1">
    <citation type="submission" date="2022-05" db="EMBL/GenBank/DDBJ databases">
        <authorList>
            <consortium name="Genoscope - CEA"/>
            <person name="William W."/>
        </authorList>
    </citation>
    <scope>NUCLEOTIDE SEQUENCE [LARGE SCALE GENOMIC DNA]</scope>
</reference>
<name>A0AAU9WQU2_9CNID</name>
<gene>
    <name evidence="1" type="ORF">PMEA_00009597</name>
</gene>
<evidence type="ECO:0000313" key="2">
    <source>
        <dbReference type="Proteomes" id="UP001159428"/>
    </source>
</evidence>
<proteinExistence type="predicted"/>
<evidence type="ECO:0000313" key="1">
    <source>
        <dbReference type="EMBL" id="CAH3122373.1"/>
    </source>
</evidence>
<dbReference type="AlphaFoldDB" id="A0AAU9WQU2"/>
<dbReference type="EMBL" id="CALNXJ010000019">
    <property type="protein sequence ID" value="CAH3122373.1"/>
    <property type="molecule type" value="Genomic_DNA"/>
</dbReference>
<organism evidence="1 2">
    <name type="scientific">Pocillopora meandrina</name>
    <dbReference type="NCBI Taxonomy" id="46732"/>
    <lineage>
        <taxon>Eukaryota</taxon>
        <taxon>Metazoa</taxon>
        <taxon>Cnidaria</taxon>
        <taxon>Anthozoa</taxon>
        <taxon>Hexacorallia</taxon>
        <taxon>Scleractinia</taxon>
        <taxon>Astrocoeniina</taxon>
        <taxon>Pocilloporidae</taxon>
        <taxon>Pocillopora</taxon>
    </lineage>
</organism>
<keyword evidence="2" id="KW-1185">Reference proteome</keyword>
<dbReference type="Proteomes" id="UP001159428">
    <property type="component" value="Unassembled WGS sequence"/>
</dbReference>
<dbReference type="PANTHER" id="PTHR34615:SF1">
    <property type="entry name" value="PX DOMAIN-CONTAINING PROTEIN"/>
    <property type="match status" value="1"/>
</dbReference>
<dbReference type="PANTHER" id="PTHR34615">
    <property type="entry name" value="PX DOMAIN-CONTAINING PROTEIN"/>
    <property type="match status" value="1"/>
</dbReference>